<dbReference type="AlphaFoldDB" id="A0A2A2LCJ2"/>
<evidence type="ECO:0000313" key="2">
    <source>
        <dbReference type="Proteomes" id="UP000218231"/>
    </source>
</evidence>
<organism evidence="1 2">
    <name type="scientific">Diploscapter pachys</name>
    <dbReference type="NCBI Taxonomy" id="2018661"/>
    <lineage>
        <taxon>Eukaryota</taxon>
        <taxon>Metazoa</taxon>
        <taxon>Ecdysozoa</taxon>
        <taxon>Nematoda</taxon>
        <taxon>Chromadorea</taxon>
        <taxon>Rhabditida</taxon>
        <taxon>Rhabditina</taxon>
        <taxon>Rhabditomorpha</taxon>
        <taxon>Rhabditoidea</taxon>
        <taxon>Rhabditidae</taxon>
        <taxon>Diploscapter</taxon>
    </lineage>
</organism>
<name>A0A2A2LCJ2_9BILA</name>
<accession>A0A2A2LCJ2</accession>
<protein>
    <submittedName>
        <fullName evidence="1">Uncharacterized protein</fullName>
    </submittedName>
</protein>
<evidence type="ECO:0000313" key="1">
    <source>
        <dbReference type="EMBL" id="PAV83777.1"/>
    </source>
</evidence>
<dbReference type="EMBL" id="LIAE01006924">
    <property type="protein sequence ID" value="PAV83777.1"/>
    <property type="molecule type" value="Genomic_DNA"/>
</dbReference>
<sequence length="150" mass="17331">MDLDDDEMNEMDGMSEWIMERVYCLERGVQTGGSQKRKTDKNLQTVNLDRMHMMIGRRLSSFKITHPEGWQKLDNLDEIRTGGIVILRNVYDSFAQLQNLFQPKAYQTPFANLNQAVCKITGVGKETVGKWCVRKDEPIYKGILDQKAQE</sequence>
<gene>
    <name evidence="1" type="ORF">WR25_24915</name>
</gene>
<proteinExistence type="predicted"/>
<reference evidence="1 2" key="1">
    <citation type="journal article" date="2017" name="Curr. Biol.">
        <title>Genome architecture and evolution of a unichromosomal asexual nematode.</title>
        <authorList>
            <person name="Fradin H."/>
            <person name="Zegar C."/>
            <person name="Gutwein M."/>
            <person name="Lucas J."/>
            <person name="Kovtun M."/>
            <person name="Corcoran D."/>
            <person name="Baugh L.R."/>
            <person name="Kiontke K."/>
            <person name="Gunsalus K."/>
            <person name="Fitch D.H."/>
            <person name="Piano F."/>
        </authorList>
    </citation>
    <scope>NUCLEOTIDE SEQUENCE [LARGE SCALE GENOMIC DNA]</scope>
    <source>
        <strain evidence="1">PF1309</strain>
    </source>
</reference>
<keyword evidence="2" id="KW-1185">Reference proteome</keyword>
<dbReference type="Proteomes" id="UP000218231">
    <property type="component" value="Unassembled WGS sequence"/>
</dbReference>
<comment type="caution">
    <text evidence="1">The sequence shown here is derived from an EMBL/GenBank/DDBJ whole genome shotgun (WGS) entry which is preliminary data.</text>
</comment>